<keyword evidence="8" id="KW-1185">Reference proteome</keyword>
<dbReference type="GeneID" id="24138110"/>
<gene>
    <name evidence="7" type="ORF">SPRG_16488</name>
</gene>
<evidence type="ECO:0000313" key="7">
    <source>
        <dbReference type="EMBL" id="KDO18015.1"/>
    </source>
</evidence>
<dbReference type="InterPro" id="IPR000306">
    <property type="entry name" value="Znf_FYVE"/>
</dbReference>
<dbReference type="GO" id="GO:0008270">
    <property type="term" value="F:zinc ion binding"/>
    <property type="evidence" value="ECO:0007669"/>
    <property type="project" value="UniProtKB-KW"/>
</dbReference>
<feature type="compositionally biased region" description="Low complexity" evidence="5">
    <location>
        <begin position="398"/>
        <end position="420"/>
    </location>
</feature>
<dbReference type="OrthoDB" id="63070at2759"/>
<dbReference type="InterPro" id="IPR017455">
    <property type="entry name" value="Znf_FYVE-rel"/>
</dbReference>
<feature type="domain" description="FYVE-type" evidence="6">
    <location>
        <begin position="288"/>
        <end position="351"/>
    </location>
</feature>
<dbReference type="Pfam" id="PF01363">
    <property type="entry name" value="FYVE"/>
    <property type="match status" value="1"/>
</dbReference>
<dbReference type="InterPro" id="IPR011011">
    <property type="entry name" value="Znf_FYVE_PHD"/>
</dbReference>
<dbReference type="OMA" id="ANTTHID"/>
<evidence type="ECO:0000256" key="3">
    <source>
        <dbReference type="ARBA" id="ARBA00022833"/>
    </source>
</evidence>
<evidence type="ECO:0000256" key="1">
    <source>
        <dbReference type="ARBA" id="ARBA00022723"/>
    </source>
</evidence>
<evidence type="ECO:0000313" key="8">
    <source>
        <dbReference type="Proteomes" id="UP000030745"/>
    </source>
</evidence>
<dbReference type="Gene3D" id="3.30.40.10">
    <property type="entry name" value="Zinc/RING finger domain, C3HC4 (zinc finger)"/>
    <property type="match status" value="1"/>
</dbReference>
<dbReference type="SUPFAM" id="SSF57903">
    <property type="entry name" value="FYVE/PHD zinc finger"/>
    <property type="match status" value="1"/>
</dbReference>
<name>A0A067BMN8_SAPPC</name>
<dbReference type="RefSeq" id="XP_012211282.1">
    <property type="nucleotide sequence ID" value="XM_012355892.1"/>
</dbReference>
<evidence type="ECO:0000256" key="5">
    <source>
        <dbReference type="SAM" id="MobiDB-lite"/>
    </source>
</evidence>
<keyword evidence="1" id="KW-0479">Metal-binding</keyword>
<dbReference type="STRING" id="695850.A0A067BMN8"/>
<feature type="compositionally biased region" description="Basic and acidic residues" evidence="5">
    <location>
        <begin position="380"/>
        <end position="393"/>
    </location>
</feature>
<feature type="non-terminal residue" evidence="7">
    <location>
        <position position="420"/>
    </location>
</feature>
<feature type="region of interest" description="Disordered" evidence="5">
    <location>
        <begin position="368"/>
        <end position="420"/>
    </location>
</feature>
<sequence length="420" mass="47205">MLVSAQVSSTQTWSFQDLRGQVDAKDSDDHKLFKRSVRRLSKDPVHLDEELVLGAERRGQDLLAANTTHLDTTLVYTHEARGIKIYERRTNDAVLLHGATSVSGSVDSIMDLFDMGTTDAFEATMRQVLPGLFYEGATIGVAGATNVHWMSLYGEQTSDSVRHDMVFLSCATRYETLRGAAVPTSDVVSAVTHGSLVWHSVPSKNFLPFKARHTQCYRRYISRSGFTVESSDLDENVCRVTFTLELTQVDPSNVPLRHWMEHAVVTALSNLTTQCRSVNLKLVPRSRWTQESKCHLCKKGFNLFHLLRRRHHCRLCGHSICNECSTFVTIESEGMAQKSTRLDSTRSCLLCAFTETPKPHKEHAAIVEDRGSLATTSRSSNEDHRPSRYDLGRKSSHPHMSSSVSSSPRMSFRRSMIQMP</sequence>
<organism evidence="7 8">
    <name type="scientific">Saprolegnia parasitica (strain CBS 223.65)</name>
    <dbReference type="NCBI Taxonomy" id="695850"/>
    <lineage>
        <taxon>Eukaryota</taxon>
        <taxon>Sar</taxon>
        <taxon>Stramenopiles</taxon>
        <taxon>Oomycota</taxon>
        <taxon>Saprolegniomycetes</taxon>
        <taxon>Saprolegniales</taxon>
        <taxon>Saprolegniaceae</taxon>
        <taxon>Saprolegnia</taxon>
    </lineage>
</organism>
<reference evidence="7 8" key="1">
    <citation type="journal article" date="2013" name="PLoS Genet.">
        <title>Distinctive expansion of potential virulence genes in the genome of the oomycete fish pathogen Saprolegnia parasitica.</title>
        <authorList>
            <person name="Jiang R.H."/>
            <person name="de Bruijn I."/>
            <person name="Haas B.J."/>
            <person name="Belmonte R."/>
            <person name="Lobach L."/>
            <person name="Christie J."/>
            <person name="van den Ackerveken G."/>
            <person name="Bottin A."/>
            <person name="Bulone V."/>
            <person name="Diaz-Moreno S.M."/>
            <person name="Dumas B."/>
            <person name="Fan L."/>
            <person name="Gaulin E."/>
            <person name="Govers F."/>
            <person name="Grenville-Briggs L.J."/>
            <person name="Horner N.R."/>
            <person name="Levin J.Z."/>
            <person name="Mammella M."/>
            <person name="Meijer H.J."/>
            <person name="Morris P."/>
            <person name="Nusbaum C."/>
            <person name="Oome S."/>
            <person name="Phillips A.J."/>
            <person name="van Rooyen D."/>
            <person name="Rzeszutek E."/>
            <person name="Saraiva M."/>
            <person name="Secombes C.J."/>
            <person name="Seidl M.F."/>
            <person name="Snel B."/>
            <person name="Stassen J.H."/>
            <person name="Sykes S."/>
            <person name="Tripathy S."/>
            <person name="van den Berg H."/>
            <person name="Vega-Arreguin J.C."/>
            <person name="Wawra S."/>
            <person name="Young S.K."/>
            <person name="Zeng Q."/>
            <person name="Dieguez-Uribeondo J."/>
            <person name="Russ C."/>
            <person name="Tyler B.M."/>
            <person name="van West P."/>
        </authorList>
    </citation>
    <scope>NUCLEOTIDE SEQUENCE [LARGE SCALE GENOMIC DNA]</scope>
    <source>
        <strain evidence="7 8">CBS 223.65</strain>
    </source>
</reference>
<dbReference type="EMBL" id="KK583515">
    <property type="protein sequence ID" value="KDO18015.1"/>
    <property type="molecule type" value="Genomic_DNA"/>
</dbReference>
<evidence type="ECO:0000256" key="2">
    <source>
        <dbReference type="ARBA" id="ARBA00022771"/>
    </source>
</evidence>
<keyword evidence="2 4" id="KW-0863">Zinc-finger</keyword>
<evidence type="ECO:0000256" key="4">
    <source>
        <dbReference type="PROSITE-ProRule" id="PRU00091"/>
    </source>
</evidence>
<dbReference type="VEuPathDB" id="FungiDB:SPRG_16488"/>
<evidence type="ECO:0000259" key="6">
    <source>
        <dbReference type="PROSITE" id="PS50178"/>
    </source>
</evidence>
<dbReference type="PROSITE" id="PS50178">
    <property type="entry name" value="ZF_FYVE"/>
    <property type="match status" value="1"/>
</dbReference>
<keyword evidence="3" id="KW-0862">Zinc</keyword>
<dbReference type="Proteomes" id="UP000030745">
    <property type="component" value="Unassembled WGS sequence"/>
</dbReference>
<accession>A0A067BMN8</accession>
<dbReference type="PANTHER" id="PTHR43102:SF2">
    <property type="entry name" value="GAF DOMAIN-CONTAINING PROTEIN"/>
    <property type="match status" value="1"/>
</dbReference>
<dbReference type="InterPro" id="IPR013083">
    <property type="entry name" value="Znf_RING/FYVE/PHD"/>
</dbReference>
<dbReference type="SMART" id="SM00064">
    <property type="entry name" value="FYVE"/>
    <property type="match status" value="1"/>
</dbReference>
<protein>
    <recommendedName>
        <fullName evidence="6">FYVE-type domain-containing protein</fullName>
    </recommendedName>
</protein>
<proteinExistence type="predicted"/>
<dbReference type="PANTHER" id="PTHR43102">
    <property type="entry name" value="SLR1143 PROTEIN"/>
    <property type="match status" value="1"/>
</dbReference>
<dbReference type="KEGG" id="spar:SPRG_16488"/>
<dbReference type="AlphaFoldDB" id="A0A067BMN8"/>